<dbReference type="InterPro" id="IPR016181">
    <property type="entry name" value="Acyl_CoA_acyltransferase"/>
</dbReference>
<feature type="domain" description="N-acetyltransferase" evidence="1">
    <location>
        <begin position="75"/>
        <end position="227"/>
    </location>
</feature>
<evidence type="ECO:0000259" key="1">
    <source>
        <dbReference type="PROSITE" id="PS51186"/>
    </source>
</evidence>
<dbReference type="SUPFAM" id="SSF55729">
    <property type="entry name" value="Acyl-CoA N-acyltransferases (Nat)"/>
    <property type="match status" value="1"/>
</dbReference>
<proteinExistence type="predicted"/>
<organism evidence="2 3">
    <name type="scientific">Septoria linicola</name>
    <dbReference type="NCBI Taxonomy" id="215465"/>
    <lineage>
        <taxon>Eukaryota</taxon>
        <taxon>Fungi</taxon>
        <taxon>Dikarya</taxon>
        <taxon>Ascomycota</taxon>
        <taxon>Pezizomycotina</taxon>
        <taxon>Dothideomycetes</taxon>
        <taxon>Dothideomycetidae</taxon>
        <taxon>Mycosphaerellales</taxon>
        <taxon>Mycosphaerellaceae</taxon>
        <taxon>Septoria</taxon>
    </lineage>
</organism>
<dbReference type="OrthoDB" id="630895at2759"/>
<sequence length="233" mass="25837">MPLQPQADSVAKIVPLVFGRSCNLTLTSQMMTHIRKEEKLDDTILDCGGGVSVRKHHLSDAVSCSRHANNRNVWLNLRDRFPHPYTEDSALSWIKHCQSADSHAFSGAWSDEGGATGPRVPTQYAIVINGEAVGAIGLDFGSDVYFRTAELGYWLSEDHWGKGVMGRVVRAFTTWSWQTFDILVRLNAEVVATNIASTTLLERAGFEYEGRRRNAVCKVGVMQDVLIFGALRP</sequence>
<evidence type="ECO:0000313" key="3">
    <source>
        <dbReference type="Proteomes" id="UP001056384"/>
    </source>
</evidence>
<dbReference type="AlphaFoldDB" id="A0A9Q9AHG3"/>
<dbReference type="InterPro" id="IPR000182">
    <property type="entry name" value="GNAT_dom"/>
</dbReference>
<dbReference type="GO" id="GO:0016747">
    <property type="term" value="F:acyltransferase activity, transferring groups other than amino-acyl groups"/>
    <property type="evidence" value="ECO:0007669"/>
    <property type="project" value="InterPro"/>
</dbReference>
<protein>
    <submittedName>
        <fullName evidence="2">GNAT domain, acyl-CoA N-acyltransferase</fullName>
    </submittedName>
</protein>
<dbReference type="PROSITE" id="PS51186">
    <property type="entry name" value="GNAT"/>
    <property type="match status" value="1"/>
</dbReference>
<name>A0A9Q9AHG3_9PEZI</name>
<dbReference type="Proteomes" id="UP001056384">
    <property type="component" value="Chromosome 1"/>
</dbReference>
<dbReference type="PANTHER" id="PTHR43328:SF1">
    <property type="entry name" value="N-ACETYLTRANSFERASE DOMAIN-CONTAINING PROTEIN"/>
    <property type="match status" value="1"/>
</dbReference>
<gene>
    <name evidence="2" type="ORF">Slin15195_G010730</name>
</gene>
<reference evidence="2" key="1">
    <citation type="submission" date="2022-06" db="EMBL/GenBank/DDBJ databases">
        <title>Complete genome sequences of two strains of the flax pathogen Septoria linicola.</title>
        <authorList>
            <person name="Lapalu N."/>
            <person name="Simon A."/>
            <person name="Demenou B."/>
            <person name="Paumier D."/>
            <person name="Guillot M.-P."/>
            <person name="Gout L."/>
            <person name="Valade R."/>
        </authorList>
    </citation>
    <scope>NUCLEOTIDE SEQUENCE</scope>
    <source>
        <strain evidence="2">SE15195</strain>
    </source>
</reference>
<evidence type="ECO:0000313" key="2">
    <source>
        <dbReference type="EMBL" id="USW47754.1"/>
    </source>
</evidence>
<dbReference type="Pfam" id="PF13302">
    <property type="entry name" value="Acetyltransf_3"/>
    <property type="match status" value="1"/>
</dbReference>
<dbReference type="Gene3D" id="3.40.630.30">
    <property type="match status" value="1"/>
</dbReference>
<accession>A0A9Q9AHG3</accession>
<dbReference type="EMBL" id="CP099418">
    <property type="protein sequence ID" value="USW47754.1"/>
    <property type="molecule type" value="Genomic_DNA"/>
</dbReference>
<keyword evidence="3" id="KW-1185">Reference proteome</keyword>
<dbReference type="PANTHER" id="PTHR43328">
    <property type="entry name" value="ACETYLTRANSFERASE-RELATED"/>
    <property type="match status" value="1"/>
</dbReference>